<feature type="transmembrane region" description="Helical" evidence="5">
    <location>
        <begin position="88"/>
        <end position="106"/>
    </location>
</feature>
<dbReference type="Pfam" id="PF07690">
    <property type="entry name" value="MFS_1"/>
    <property type="match status" value="2"/>
</dbReference>
<dbReference type="CDD" id="cd17353">
    <property type="entry name" value="MFS_OFA_like"/>
    <property type="match status" value="1"/>
</dbReference>
<dbReference type="EMBL" id="DSPX01000212">
    <property type="protein sequence ID" value="HGG03081.1"/>
    <property type="molecule type" value="Genomic_DNA"/>
</dbReference>
<dbReference type="PANTHER" id="PTHR11360">
    <property type="entry name" value="MONOCARBOXYLATE TRANSPORTER"/>
    <property type="match status" value="1"/>
</dbReference>
<dbReference type="GO" id="GO:0005886">
    <property type="term" value="C:plasma membrane"/>
    <property type="evidence" value="ECO:0007669"/>
    <property type="project" value="UniProtKB-SubCell"/>
</dbReference>
<dbReference type="InterPro" id="IPR050327">
    <property type="entry name" value="Proton-linked_MCT"/>
</dbReference>
<feature type="transmembrane region" description="Helical" evidence="5">
    <location>
        <begin position="228"/>
        <end position="252"/>
    </location>
</feature>
<gene>
    <name evidence="7" type="ORF">ENR15_21180</name>
</gene>
<keyword evidence="4 5" id="KW-0472">Membrane</keyword>
<evidence type="ECO:0000259" key="6">
    <source>
        <dbReference type="PROSITE" id="PS50850"/>
    </source>
</evidence>
<feature type="transmembrane region" description="Helical" evidence="5">
    <location>
        <begin position="382"/>
        <end position="403"/>
    </location>
</feature>
<evidence type="ECO:0000256" key="4">
    <source>
        <dbReference type="ARBA" id="ARBA00023136"/>
    </source>
</evidence>
<dbReference type="PANTHER" id="PTHR11360:SF304">
    <property type="entry name" value="MFS DOMAIN-CONTAINING PROTEIN"/>
    <property type="match status" value="1"/>
</dbReference>
<evidence type="ECO:0000256" key="3">
    <source>
        <dbReference type="ARBA" id="ARBA00022989"/>
    </source>
</evidence>
<dbReference type="InterPro" id="IPR036259">
    <property type="entry name" value="MFS_trans_sf"/>
</dbReference>
<dbReference type="GO" id="GO:0022857">
    <property type="term" value="F:transmembrane transporter activity"/>
    <property type="evidence" value="ECO:0007669"/>
    <property type="project" value="InterPro"/>
</dbReference>
<proteinExistence type="predicted"/>
<keyword evidence="3 5" id="KW-1133">Transmembrane helix</keyword>
<dbReference type="AlphaFoldDB" id="A0A7C3ZPS6"/>
<evidence type="ECO:0000256" key="5">
    <source>
        <dbReference type="SAM" id="Phobius"/>
    </source>
</evidence>
<dbReference type="SUPFAM" id="SSF103473">
    <property type="entry name" value="MFS general substrate transporter"/>
    <property type="match status" value="1"/>
</dbReference>
<organism evidence="7">
    <name type="scientific">Planktothricoides sp. SpSt-374</name>
    <dbReference type="NCBI Taxonomy" id="2282167"/>
    <lineage>
        <taxon>Bacteria</taxon>
        <taxon>Bacillati</taxon>
        <taxon>Cyanobacteriota</taxon>
        <taxon>Cyanophyceae</taxon>
        <taxon>Oscillatoriophycideae</taxon>
        <taxon>Oscillatoriales</taxon>
        <taxon>Oscillatoriaceae</taxon>
        <taxon>Planktothricoides</taxon>
    </lineage>
</organism>
<sequence length="417" mass="44699">MTNTKDLQIFGMPAAKGRWIFVLLGLVALLCMGTVYSWSIFRSPLQDLFDINATKSLLPFTILLFLYSLLMPVAGFQLQRVGPSKMMALGGIVIGVGYVLSGFASSPLMLTITYGVITGSGIGIAYGVPLAVSAQWFPDKKGLAVGLTVIGFGLSPLVTAPLAKSAIDAFGVLPTFIILGVTFAIIIVAISSVMQFPPKGWQPPGWEPSTPIGSTEHQGEKLWQLPSFYALWSCYAIGTFVGLSAIGISSSVAQEIIQLTPETAALTVSLFALFNGLGRPLFGWLADRFGPRRAATISYVLIIIASILMLHAQEGQVFTYIFAFSLFWLCLGGWLALAPTATLKLFNPANYAKNYGMVFTAYGVGALIGTTIAGQIRDLFGSYTYAFYPTAILAGLGIILAEFKLRHSAAPSKFIPR</sequence>
<reference evidence="7" key="1">
    <citation type="journal article" date="2020" name="mSystems">
        <title>Genome- and Community-Level Interaction Insights into Carbon Utilization and Element Cycling Functions of Hydrothermarchaeota in Hydrothermal Sediment.</title>
        <authorList>
            <person name="Zhou Z."/>
            <person name="Liu Y."/>
            <person name="Xu W."/>
            <person name="Pan J."/>
            <person name="Luo Z.H."/>
            <person name="Li M."/>
        </authorList>
    </citation>
    <scope>NUCLEOTIDE SEQUENCE [LARGE SCALE GENOMIC DNA]</scope>
    <source>
        <strain evidence="7">SpSt-374</strain>
    </source>
</reference>
<accession>A0A7C3ZPS6</accession>
<dbReference type="InterPro" id="IPR020846">
    <property type="entry name" value="MFS_dom"/>
</dbReference>
<feature type="transmembrane region" description="Helical" evidence="5">
    <location>
        <begin position="144"/>
        <end position="163"/>
    </location>
</feature>
<feature type="transmembrane region" description="Helical" evidence="5">
    <location>
        <begin position="20"/>
        <end position="38"/>
    </location>
</feature>
<evidence type="ECO:0000313" key="7">
    <source>
        <dbReference type="EMBL" id="HGG03081.1"/>
    </source>
</evidence>
<keyword evidence="2 5" id="KW-0812">Transmembrane</keyword>
<feature type="transmembrane region" description="Helical" evidence="5">
    <location>
        <begin position="318"/>
        <end position="343"/>
    </location>
</feature>
<dbReference type="InterPro" id="IPR011701">
    <property type="entry name" value="MFS"/>
</dbReference>
<comment type="caution">
    <text evidence="7">The sequence shown here is derived from an EMBL/GenBank/DDBJ whole genome shotgun (WGS) entry which is preliminary data.</text>
</comment>
<evidence type="ECO:0000256" key="1">
    <source>
        <dbReference type="ARBA" id="ARBA00004651"/>
    </source>
</evidence>
<feature type="transmembrane region" description="Helical" evidence="5">
    <location>
        <begin position="294"/>
        <end position="312"/>
    </location>
</feature>
<feature type="transmembrane region" description="Helical" evidence="5">
    <location>
        <begin position="264"/>
        <end position="282"/>
    </location>
</feature>
<dbReference type="PROSITE" id="PS50850">
    <property type="entry name" value="MFS"/>
    <property type="match status" value="1"/>
</dbReference>
<name>A0A7C3ZPS6_9CYAN</name>
<feature type="transmembrane region" description="Helical" evidence="5">
    <location>
        <begin position="355"/>
        <end position="376"/>
    </location>
</feature>
<feature type="transmembrane region" description="Helical" evidence="5">
    <location>
        <begin position="58"/>
        <end position="76"/>
    </location>
</feature>
<feature type="transmembrane region" description="Helical" evidence="5">
    <location>
        <begin position="169"/>
        <end position="190"/>
    </location>
</feature>
<dbReference type="Gene3D" id="1.20.1250.20">
    <property type="entry name" value="MFS general substrate transporter like domains"/>
    <property type="match status" value="2"/>
</dbReference>
<comment type="subcellular location">
    <subcellularLocation>
        <location evidence="1">Cell membrane</location>
        <topology evidence="1">Multi-pass membrane protein</topology>
    </subcellularLocation>
</comment>
<protein>
    <submittedName>
        <fullName evidence="7">MFS transporter</fullName>
    </submittedName>
</protein>
<feature type="transmembrane region" description="Helical" evidence="5">
    <location>
        <begin position="112"/>
        <end position="132"/>
    </location>
</feature>
<feature type="domain" description="Major facilitator superfamily (MFS) profile" evidence="6">
    <location>
        <begin position="20"/>
        <end position="409"/>
    </location>
</feature>
<evidence type="ECO:0000256" key="2">
    <source>
        <dbReference type="ARBA" id="ARBA00022692"/>
    </source>
</evidence>